<evidence type="ECO:0000256" key="6">
    <source>
        <dbReference type="ARBA" id="ARBA00022840"/>
    </source>
</evidence>
<name>A0A8H7SSE5_9FUNG</name>
<reference evidence="14" key="1">
    <citation type="submission" date="2021-01" db="EMBL/GenBank/DDBJ databases">
        <title>Metabolic potential, ecology and presence of endohyphal bacteria is reflected in genomic diversity of Mucoromycotina.</title>
        <authorList>
            <person name="Muszewska A."/>
            <person name="Okrasinska A."/>
            <person name="Steczkiewicz K."/>
            <person name="Drgas O."/>
            <person name="Orlowska M."/>
            <person name="Perlinska-Lenart U."/>
            <person name="Aleksandrzak-Piekarczyk T."/>
            <person name="Szatraj K."/>
            <person name="Zielenkiewicz U."/>
            <person name="Pilsyk S."/>
            <person name="Malc E."/>
            <person name="Mieczkowski P."/>
            <person name="Kruszewska J.S."/>
            <person name="Biernat P."/>
            <person name="Pawlowska J."/>
        </authorList>
    </citation>
    <scope>NUCLEOTIDE SEQUENCE</scope>
    <source>
        <strain evidence="14">WA0000018081</strain>
    </source>
</reference>
<comment type="catalytic activity">
    <reaction evidence="10">
        <text>tRNA(Leu) + L-leucine + ATP = L-leucyl-tRNA(Leu) + AMP + diphosphate</text>
        <dbReference type="Rhea" id="RHEA:11688"/>
        <dbReference type="Rhea" id="RHEA-COMP:9613"/>
        <dbReference type="Rhea" id="RHEA-COMP:9622"/>
        <dbReference type="ChEBI" id="CHEBI:30616"/>
        <dbReference type="ChEBI" id="CHEBI:33019"/>
        <dbReference type="ChEBI" id="CHEBI:57427"/>
        <dbReference type="ChEBI" id="CHEBI:78442"/>
        <dbReference type="ChEBI" id="CHEBI:78494"/>
        <dbReference type="ChEBI" id="CHEBI:456215"/>
        <dbReference type="EC" id="6.1.1.4"/>
    </reaction>
</comment>
<keyword evidence="4" id="KW-0436">Ligase</keyword>
<keyword evidence="7" id="KW-0648">Protein biosynthesis</keyword>
<dbReference type="GO" id="GO:0002161">
    <property type="term" value="F:aminoacyl-tRNA deacylase activity"/>
    <property type="evidence" value="ECO:0007669"/>
    <property type="project" value="InterPro"/>
</dbReference>
<keyword evidence="15" id="KW-1185">Reference proteome</keyword>
<dbReference type="Gene3D" id="3.40.50.620">
    <property type="entry name" value="HUPs"/>
    <property type="match status" value="1"/>
</dbReference>
<evidence type="ECO:0000313" key="15">
    <source>
        <dbReference type="Proteomes" id="UP000613177"/>
    </source>
</evidence>
<feature type="domain" description="Methionyl/Valyl/Leucyl/Isoleucyl-tRNA synthetase anticodon-binding" evidence="12">
    <location>
        <begin position="794"/>
        <end position="922"/>
    </location>
</feature>
<dbReference type="InterPro" id="IPR013155">
    <property type="entry name" value="M/V/L/I-tRNA-synth_anticd-bd"/>
</dbReference>
<dbReference type="EC" id="6.1.1.4" evidence="3"/>
<evidence type="ECO:0000313" key="14">
    <source>
        <dbReference type="EMBL" id="KAG2236054.1"/>
    </source>
</evidence>
<keyword evidence="8" id="KW-0030">Aminoacyl-tRNA synthetase</keyword>
<dbReference type="AlphaFoldDB" id="A0A8H7SSE5"/>
<keyword evidence="6" id="KW-0067">ATP-binding</keyword>
<dbReference type="Pfam" id="PF24810">
    <property type="entry name" value="RBD_LARS1"/>
    <property type="match status" value="1"/>
</dbReference>
<dbReference type="Proteomes" id="UP000613177">
    <property type="component" value="Unassembled WGS sequence"/>
</dbReference>
<accession>A0A8H7SSE5</accession>
<evidence type="ECO:0000256" key="3">
    <source>
        <dbReference type="ARBA" id="ARBA00013164"/>
    </source>
</evidence>
<dbReference type="InterPro" id="IPR002300">
    <property type="entry name" value="aa-tRNA-synth_Ia"/>
</dbReference>
<evidence type="ECO:0000256" key="5">
    <source>
        <dbReference type="ARBA" id="ARBA00022741"/>
    </source>
</evidence>
<gene>
    <name evidence="14" type="ORF">INT48_008148</name>
</gene>
<evidence type="ECO:0000256" key="1">
    <source>
        <dbReference type="ARBA" id="ARBA00004496"/>
    </source>
</evidence>
<dbReference type="OrthoDB" id="10249672at2759"/>
<feature type="domain" description="Aminoacyl-tRNA synthetase class Ia" evidence="11">
    <location>
        <begin position="40"/>
        <end position="111"/>
    </location>
</feature>
<dbReference type="NCBIfam" id="TIGR00395">
    <property type="entry name" value="leuS_arch"/>
    <property type="match status" value="1"/>
</dbReference>
<comment type="similarity">
    <text evidence="2">Belongs to the class-I aminoacyl-tRNA synthetase family.</text>
</comment>
<dbReference type="SUPFAM" id="SSF47323">
    <property type="entry name" value="Anticodon-binding domain of a subclass of class I aminoacyl-tRNA synthetases"/>
    <property type="match status" value="1"/>
</dbReference>
<dbReference type="SUPFAM" id="SSF50677">
    <property type="entry name" value="ValRS/IleRS/LeuRS editing domain"/>
    <property type="match status" value="1"/>
</dbReference>
<dbReference type="GO" id="GO:0005737">
    <property type="term" value="C:cytoplasm"/>
    <property type="evidence" value="ECO:0007669"/>
    <property type="project" value="UniProtKB-SubCell"/>
</dbReference>
<protein>
    <recommendedName>
        <fullName evidence="3">leucine--tRNA ligase</fullName>
        <ecNumber evidence="3">6.1.1.4</ecNumber>
    </recommendedName>
    <alternativeName>
        <fullName evidence="9">Leucyl-tRNA synthetase</fullName>
    </alternativeName>
</protein>
<dbReference type="GO" id="GO:0004823">
    <property type="term" value="F:leucine-tRNA ligase activity"/>
    <property type="evidence" value="ECO:0007669"/>
    <property type="project" value="UniProtKB-EC"/>
</dbReference>
<evidence type="ECO:0000256" key="9">
    <source>
        <dbReference type="ARBA" id="ARBA00030520"/>
    </source>
</evidence>
<dbReference type="SUPFAM" id="SSF52374">
    <property type="entry name" value="Nucleotidylyl transferase"/>
    <property type="match status" value="1"/>
</dbReference>
<dbReference type="InterPro" id="IPR055416">
    <property type="entry name" value="RBD_LARS1"/>
</dbReference>
<evidence type="ECO:0000259" key="12">
    <source>
        <dbReference type="Pfam" id="PF08264"/>
    </source>
</evidence>
<evidence type="ECO:0000256" key="4">
    <source>
        <dbReference type="ARBA" id="ARBA00022598"/>
    </source>
</evidence>
<evidence type="ECO:0000259" key="13">
    <source>
        <dbReference type="Pfam" id="PF24810"/>
    </source>
</evidence>
<dbReference type="InterPro" id="IPR004493">
    <property type="entry name" value="Leu-tRNA-synth_Ia_arc/euk"/>
</dbReference>
<dbReference type="Gene3D" id="3.90.740.10">
    <property type="entry name" value="Valyl/Leucyl/Isoleucyl-tRNA synthetase, editing domain"/>
    <property type="match status" value="1"/>
</dbReference>
<dbReference type="CDD" id="cd07959">
    <property type="entry name" value="Anticodon_Ia_Leu_AEc"/>
    <property type="match status" value="1"/>
</dbReference>
<dbReference type="InterPro" id="IPR014729">
    <property type="entry name" value="Rossmann-like_a/b/a_fold"/>
</dbReference>
<dbReference type="InterPro" id="IPR009080">
    <property type="entry name" value="tRNAsynth_Ia_anticodon-bd"/>
</dbReference>
<keyword evidence="5" id="KW-0547">Nucleotide-binding</keyword>
<feature type="domain" description="Aminoacyl-tRNA synthetase class Ia" evidence="11">
    <location>
        <begin position="190"/>
        <end position="756"/>
    </location>
</feature>
<feature type="domain" description="Leucine--tRNA ligase RagD-binding" evidence="13">
    <location>
        <begin position="944"/>
        <end position="1011"/>
    </location>
</feature>
<dbReference type="GO" id="GO:0006429">
    <property type="term" value="P:leucyl-tRNA aminoacylation"/>
    <property type="evidence" value="ECO:0007669"/>
    <property type="project" value="InterPro"/>
</dbReference>
<comment type="subcellular location">
    <subcellularLocation>
        <location evidence="1">Cytoplasm</location>
    </subcellularLocation>
</comment>
<dbReference type="InterPro" id="IPR009008">
    <property type="entry name" value="Val/Leu/Ile-tRNA-synth_edit"/>
</dbReference>
<evidence type="ECO:0000256" key="10">
    <source>
        <dbReference type="ARBA" id="ARBA00047469"/>
    </source>
</evidence>
<dbReference type="Pfam" id="PF08264">
    <property type="entry name" value="Anticodon_1"/>
    <property type="match status" value="1"/>
</dbReference>
<dbReference type="PANTHER" id="PTHR45794:SF1">
    <property type="entry name" value="LEUCINE--TRNA LIGASE, CYTOPLASMIC"/>
    <property type="match status" value="1"/>
</dbReference>
<comment type="caution">
    <text evidence="14">The sequence shown here is derived from an EMBL/GenBank/DDBJ whole genome shotgun (WGS) entry which is preliminary data.</text>
</comment>
<evidence type="ECO:0000259" key="11">
    <source>
        <dbReference type="Pfam" id="PF00133"/>
    </source>
</evidence>
<dbReference type="NCBIfam" id="NF008957">
    <property type="entry name" value="PRK12300.1"/>
    <property type="match status" value="1"/>
</dbReference>
<dbReference type="PANTHER" id="PTHR45794">
    <property type="entry name" value="LEUCYL-TRNA SYNTHETASE"/>
    <property type="match status" value="1"/>
</dbReference>
<evidence type="ECO:0000256" key="2">
    <source>
        <dbReference type="ARBA" id="ARBA00005594"/>
    </source>
</evidence>
<dbReference type="EMBL" id="JAEPRE010000023">
    <property type="protein sequence ID" value="KAG2236054.1"/>
    <property type="molecule type" value="Genomic_DNA"/>
</dbReference>
<evidence type="ECO:0000256" key="7">
    <source>
        <dbReference type="ARBA" id="ARBA00022917"/>
    </source>
</evidence>
<dbReference type="FunFam" id="3.90.740.10:FF:000001">
    <property type="entry name" value="Leucine--tRNA ligase, cytoplasmic"/>
    <property type="match status" value="1"/>
</dbReference>
<sequence length="1068" mass="120777">MAEAPKTAKRDALRAFEGEARSLWDSKKAFEVNAPTIEEFPNTEDLHKVHPKFMACMPFPYMNGRMHLGHAFTFSKVDFCTGYERMKGKRALLPQGFHCTGMPIKACADKLKREMSMFGKNFEKYEELALADKLEKTEINKNVKSKVAAKTGNVTYQFQIMLSLGIDITEIHKFADPYYWCEFFPPQTISDMTAFGAKVDWRRSFITTDANPYYDSFVRWQMRKLREMQKIKFGERYTIYSIVDGQPCMDHDRASGEAVGPQDYTGIKMKVLEWSKPAQDALAQYTDALKGKTVYLVAATLRPETMYGQTNCFVGPDLKYGIYQVNDTEAFLCTERAARNMSQQKIFASTEIIKLADIKGSPIVGTKIHAPMSVYPSVYVLPMETVLATKGTGVVTSVPSDSPDDFATLSDLKKKPEYYNIEAAWVEGYEPIPIIETANYGNLIAPKLCEIKKINSQKDKNQLAEAKEIAYKEAFYQGIMCYGEFTGTKVQDAKPKVREALLKSGEAFVYNEPESLVMSRSGDECVVALLDQWYIDYGEEEWLAKTKKCLAQMNTYTSETRNQFEAVLDWLNKWACARSFGLGTKLPWDEQFLVESLSDSTIYMAYYTVAGLLQGGSVNGHQVGPAGVKPEQLTDAAWDYIFKVGPAPKDTDIPESTLAALRREYEYFYPLDLRASGKDLIPNHLTFFMYNHTAIFPESMWPRGVRSNGHLMLDSKKMSKSTGNFMTMSDATIKYGADATRLALADAGDTVEDANFEDTTANAAILRLYTILEWSEDQVSKADTLRTGEFNFYDKIFENEMNKLLLATEAAYEATYYREALKYGVYEMQAAKDAYQLACTVNGMHKDLVMRYIEVQSLVLAPITPHWSEHMWGKVLKKDGLIVDARFPKATAPVDRALDEATRYVRKTTKSIRDAELNLLKKKKGKAVVNEFKANEPKSLKIFVATKFPEWQEGCLAVLKENYQNGVFDDAKIRTELGAQGLLKNKKAMPFVQEQKKIVNRDGPEAFNRTLIFNEVETLEKAKEELKRTLGFHTVQIMTQDQCAEEDTKAAESAVPGVPSFTFKNEAA</sequence>
<evidence type="ECO:0000256" key="8">
    <source>
        <dbReference type="ARBA" id="ARBA00023146"/>
    </source>
</evidence>
<dbReference type="Pfam" id="PF00133">
    <property type="entry name" value="tRNA-synt_1"/>
    <property type="match status" value="2"/>
</dbReference>
<proteinExistence type="inferred from homology"/>
<organism evidence="14 15">
    <name type="scientific">Thamnidium elegans</name>
    <dbReference type="NCBI Taxonomy" id="101142"/>
    <lineage>
        <taxon>Eukaryota</taxon>
        <taxon>Fungi</taxon>
        <taxon>Fungi incertae sedis</taxon>
        <taxon>Mucoromycota</taxon>
        <taxon>Mucoromycotina</taxon>
        <taxon>Mucoromycetes</taxon>
        <taxon>Mucorales</taxon>
        <taxon>Mucorineae</taxon>
        <taxon>Mucoraceae</taxon>
        <taxon>Thamnidium</taxon>
    </lineage>
</organism>
<dbReference type="GO" id="GO:0005524">
    <property type="term" value="F:ATP binding"/>
    <property type="evidence" value="ECO:0007669"/>
    <property type="project" value="UniProtKB-KW"/>
</dbReference>